<protein>
    <submittedName>
        <fullName evidence="1">Uncharacterized protein</fullName>
    </submittedName>
</protein>
<dbReference type="Proteomes" id="UP000075635">
    <property type="component" value="Unassembled WGS sequence"/>
</dbReference>
<dbReference type="EMBL" id="JEMB01000680">
    <property type="protein sequence ID" value="KYF95011.1"/>
    <property type="molecule type" value="Genomic_DNA"/>
</dbReference>
<organism evidence="1 2">
    <name type="scientific">Sorangium cellulosum</name>
    <name type="common">Polyangium cellulosum</name>
    <dbReference type="NCBI Taxonomy" id="56"/>
    <lineage>
        <taxon>Bacteria</taxon>
        <taxon>Pseudomonadati</taxon>
        <taxon>Myxococcota</taxon>
        <taxon>Polyangia</taxon>
        <taxon>Polyangiales</taxon>
        <taxon>Polyangiaceae</taxon>
        <taxon>Sorangium</taxon>
    </lineage>
</organism>
<comment type="caution">
    <text evidence="1">The sequence shown here is derived from an EMBL/GenBank/DDBJ whole genome shotgun (WGS) entry which is preliminary data.</text>
</comment>
<accession>A0A150SRC8</accession>
<sequence length="523" mass="55224">MPSSIIIASLAGCISDDADTATLAGDLTAQAQSALSSEAVTVVSRRDDSAAPVHVQIKECTTVASSDVHLGVDCVVDPEYALVGGGATTDSSTGSAAFLRESRPLDARTWRASSSARVAPNPHHLTVYAIGMRLDGVRTKDLQDSIQRKSVEAPTDVAAAQVDDGWRTIGGGASTAPDASVTDGAARFLTASYPAGLDEWKTASTDYIIPAAGTTSAWLLQLKDEVIEGFGGLEIKTIQGSSEHADHGYGESSLQIEPGWALIGMGASIDYASEQRSRTLVSIQPGEDGRSVSVTSRDQFAASAGTTTAYAVVARKKAGTHGLCNPGTALESSVDSCVSAVCEQRGSCCTTAWDDTCVGLVEPVCGRSCAEHTCVPTVYEPEKWTYTDGTAVQSNCYYYAQNKYPVSGVGQDPGYTMGLRPTSAQAYLFEDYAAGDGLIPSSLTEPCPDNRTKIYMYANPGSYHVYRQDGDGTWSDKFAAWGLAVPTPDTGDRPQHLADQRNPVEAYMCACNHPLPDQLPPRQ</sequence>
<proteinExistence type="predicted"/>
<gene>
    <name evidence="1" type="ORF">BE17_35845</name>
</gene>
<reference evidence="1 2" key="1">
    <citation type="submission" date="2014-02" db="EMBL/GenBank/DDBJ databases">
        <title>The small core and large imbalanced accessory genome model reveals a collaborative survival strategy of Sorangium cellulosum strains in nature.</title>
        <authorList>
            <person name="Han K."/>
            <person name="Peng R."/>
            <person name="Blom J."/>
            <person name="Li Y.-Z."/>
        </authorList>
    </citation>
    <scope>NUCLEOTIDE SEQUENCE [LARGE SCALE GENOMIC DNA]</scope>
    <source>
        <strain evidence="1 2">So0011-07</strain>
    </source>
</reference>
<evidence type="ECO:0000313" key="2">
    <source>
        <dbReference type="Proteomes" id="UP000075635"/>
    </source>
</evidence>
<name>A0A150SRC8_SORCE</name>
<evidence type="ECO:0000313" key="1">
    <source>
        <dbReference type="EMBL" id="KYF95011.1"/>
    </source>
</evidence>
<dbReference type="AlphaFoldDB" id="A0A150SRC8"/>